<dbReference type="EMBL" id="CAJOBD010000133">
    <property type="protein sequence ID" value="CAF3588530.1"/>
    <property type="molecule type" value="Genomic_DNA"/>
</dbReference>
<accession>A0A813YKB4</accession>
<gene>
    <name evidence="7" type="ORF">FNK824_LOCUS1761</name>
    <name evidence="8" type="ORF">JBS370_LOCUS3172</name>
    <name evidence="9" type="ORF">OTI717_LOCUS26977</name>
    <name evidence="5" type="ORF">RFH988_LOCUS12132</name>
    <name evidence="6" type="ORF">SEV965_LOCUS11299</name>
    <name evidence="4" type="ORF">ZHD862_LOCUS6617</name>
</gene>
<evidence type="ECO:0000256" key="1">
    <source>
        <dbReference type="ARBA" id="ARBA00022737"/>
    </source>
</evidence>
<dbReference type="PROSITE" id="PS50088">
    <property type="entry name" value="ANK_REPEAT"/>
    <property type="match status" value="1"/>
</dbReference>
<dbReference type="PANTHER" id="PTHR24171">
    <property type="entry name" value="ANKYRIN REPEAT DOMAIN-CONTAINING PROTEIN 39-RELATED"/>
    <property type="match status" value="1"/>
</dbReference>
<dbReference type="InterPro" id="IPR036770">
    <property type="entry name" value="Ankyrin_rpt-contain_sf"/>
</dbReference>
<dbReference type="AlphaFoldDB" id="A0A813YKB4"/>
<dbReference type="EMBL" id="CAJOAX010005862">
    <property type="protein sequence ID" value="CAF3962437.1"/>
    <property type="molecule type" value="Genomic_DNA"/>
</dbReference>
<proteinExistence type="predicted"/>
<dbReference type="EMBL" id="CAJOBE010000097">
    <property type="protein sequence ID" value="CAF3567318.1"/>
    <property type="molecule type" value="Genomic_DNA"/>
</dbReference>
<name>A0A813YKB4_9BILA</name>
<keyword evidence="2 3" id="KW-0040">ANK repeat</keyword>
<feature type="repeat" description="ANK" evidence="3">
    <location>
        <begin position="48"/>
        <end position="80"/>
    </location>
</feature>
<dbReference type="Proteomes" id="UP000663836">
    <property type="component" value="Unassembled WGS sequence"/>
</dbReference>
<dbReference type="Proteomes" id="UP000663823">
    <property type="component" value="Unassembled WGS sequence"/>
</dbReference>
<dbReference type="Gene3D" id="1.25.40.20">
    <property type="entry name" value="Ankyrin repeat-containing domain"/>
    <property type="match status" value="1"/>
</dbReference>
<protein>
    <recommendedName>
        <fullName evidence="11">Ankyrin repeat domain-containing protein</fullName>
    </recommendedName>
</protein>
<dbReference type="InterPro" id="IPR002110">
    <property type="entry name" value="Ankyrin_rpt"/>
</dbReference>
<dbReference type="OrthoDB" id="194358at2759"/>
<sequence length="107" mass="11892">MANTNRQSNSSGKASDFYMACREGNLMKVNRLLKTMSARDINKVEEANSSTALHAASYFGHAAIVKVLLDIGANTHTHNGHGLIPEQEAKTQEIKDLFEQYKKKNKN</sequence>
<dbReference type="Proteomes" id="UP000663882">
    <property type="component" value="Unassembled WGS sequence"/>
</dbReference>
<dbReference type="EMBL" id="CAJNOT010000189">
    <property type="protein sequence ID" value="CAF0885634.1"/>
    <property type="molecule type" value="Genomic_DNA"/>
</dbReference>
<evidence type="ECO:0000313" key="9">
    <source>
        <dbReference type="EMBL" id="CAF3962437.1"/>
    </source>
</evidence>
<keyword evidence="1" id="KW-0677">Repeat</keyword>
<dbReference type="SUPFAM" id="SSF48403">
    <property type="entry name" value="Ankyrin repeat"/>
    <property type="match status" value="1"/>
</dbReference>
<evidence type="ECO:0008006" key="11">
    <source>
        <dbReference type="Google" id="ProtNLM"/>
    </source>
</evidence>
<dbReference type="PROSITE" id="PS50297">
    <property type="entry name" value="ANK_REP_REGION"/>
    <property type="match status" value="1"/>
</dbReference>
<dbReference type="Proteomes" id="UP000663864">
    <property type="component" value="Unassembled WGS sequence"/>
</dbReference>
<dbReference type="Proteomes" id="UP000663889">
    <property type="component" value="Unassembled WGS sequence"/>
</dbReference>
<dbReference type="EMBL" id="CAJNOO010000498">
    <property type="protein sequence ID" value="CAF0960840.1"/>
    <property type="molecule type" value="Genomic_DNA"/>
</dbReference>
<reference evidence="4" key="1">
    <citation type="submission" date="2021-02" db="EMBL/GenBank/DDBJ databases">
        <authorList>
            <person name="Nowell W R."/>
        </authorList>
    </citation>
    <scope>NUCLEOTIDE SEQUENCE</scope>
</reference>
<evidence type="ECO:0000313" key="6">
    <source>
        <dbReference type="EMBL" id="CAF1011121.1"/>
    </source>
</evidence>
<evidence type="ECO:0000256" key="2">
    <source>
        <dbReference type="ARBA" id="ARBA00023043"/>
    </source>
</evidence>
<evidence type="ECO:0000256" key="3">
    <source>
        <dbReference type="PROSITE-ProRule" id="PRU00023"/>
    </source>
</evidence>
<evidence type="ECO:0000313" key="5">
    <source>
        <dbReference type="EMBL" id="CAF0960840.1"/>
    </source>
</evidence>
<dbReference type="Pfam" id="PF12796">
    <property type="entry name" value="Ank_2"/>
    <property type="match status" value="1"/>
</dbReference>
<comment type="caution">
    <text evidence="4">The sequence shown here is derived from an EMBL/GenBank/DDBJ whole genome shotgun (WGS) entry which is preliminary data.</text>
</comment>
<dbReference type="Proteomes" id="UP000663874">
    <property type="component" value="Unassembled WGS sequence"/>
</dbReference>
<evidence type="ECO:0000313" key="4">
    <source>
        <dbReference type="EMBL" id="CAF0885634.1"/>
    </source>
</evidence>
<dbReference type="EMBL" id="CAJNOU010000484">
    <property type="protein sequence ID" value="CAF1011121.1"/>
    <property type="molecule type" value="Genomic_DNA"/>
</dbReference>
<evidence type="ECO:0000313" key="8">
    <source>
        <dbReference type="EMBL" id="CAF3588530.1"/>
    </source>
</evidence>
<organism evidence="4 10">
    <name type="scientific">Rotaria sordida</name>
    <dbReference type="NCBI Taxonomy" id="392033"/>
    <lineage>
        <taxon>Eukaryota</taxon>
        <taxon>Metazoa</taxon>
        <taxon>Spiralia</taxon>
        <taxon>Gnathifera</taxon>
        <taxon>Rotifera</taxon>
        <taxon>Eurotatoria</taxon>
        <taxon>Bdelloidea</taxon>
        <taxon>Philodinida</taxon>
        <taxon>Philodinidae</taxon>
        <taxon>Rotaria</taxon>
    </lineage>
</organism>
<evidence type="ECO:0000313" key="10">
    <source>
        <dbReference type="Proteomes" id="UP000663864"/>
    </source>
</evidence>
<evidence type="ECO:0000313" key="7">
    <source>
        <dbReference type="EMBL" id="CAF3567318.1"/>
    </source>
</evidence>
<dbReference type="SMART" id="SM00248">
    <property type="entry name" value="ANK"/>
    <property type="match status" value="2"/>
</dbReference>